<protein>
    <submittedName>
        <fullName evidence="2">Uncharacterized protein</fullName>
    </submittedName>
</protein>
<accession>A0A0D0RXE3</accession>
<reference evidence="2 3" key="1">
    <citation type="submission" date="2015-01" db="EMBL/GenBank/DDBJ databases">
        <title>Genome sequence of the beneficial rhizobacterium Pseudomonas fluorescens 2-79.</title>
        <authorList>
            <person name="Thuermer A."/>
            <person name="Daniel R."/>
        </authorList>
    </citation>
    <scope>NUCLEOTIDE SEQUENCE [LARGE SCALE GENOMIC DNA]</scope>
    <source>
        <strain evidence="2 3">2-79</strain>
    </source>
</reference>
<evidence type="ECO:0000313" key="2">
    <source>
        <dbReference type="EMBL" id="KIR24322.1"/>
    </source>
</evidence>
<feature type="region of interest" description="Disordered" evidence="1">
    <location>
        <begin position="1"/>
        <end position="22"/>
    </location>
</feature>
<feature type="compositionally biased region" description="Polar residues" evidence="1">
    <location>
        <begin position="1"/>
        <end position="12"/>
    </location>
</feature>
<gene>
    <name evidence="2" type="ORF">PFLU3_02140</name>
</gene>
<organism evidence="2 3">
    <name type="scientific">Pseudomonas fluorescens</name>
    <dbReference type="NCBI Taxonomy" id="294"/>
    <lineage>
        <taxon>Bacteria</taxon>
        <taxon>Pseudomonadati</taxon>
        <taxon>Pseudomonadota</taxon>
        <taxon>Gammaproteobacteria</taxon>
        <taxon>Pseudomonadales</taxon>
        <taxon>Pseudomonadaceae</taxon>
        <taxon>Pseudomonas</taxon>
    </lineage>
</organism>
<dbReference type="Proteomes" id="UP000032210">
    <property type="component" value="Unassembled WGS sequence"/>
</dbReference>
<dbReference type="PATRIC" id="fig|294.125.peg.219"/>
<dbReference type="AlphaFoldDB" id="A0A0D0RXE3"/>
<evidence type="ECO:0000256" key="1">
    <source>
        <dbReference type="SAM" id="MobiDB-lite"/>
    </source>
</evidence>
<evidence type="ECO:0000313" key="3">
    <source>
        <dbReference type="Proteomes" id="UP000032210"/>
    </source>
</evidence>
<proteinExistence type="predicted"/>
<sequence length="71" mass="8005">MSGPQANGQCVQCKQPLEPTTDEPSYLVSTAAEMLCPQCRQQYLADLMMDALQRSALKLCMLRERRQNSKV</sequence>
<name>A0A0D0RXE3_PSEFL</name>
<comment type="caution">
    <text evidence="2">The sequence shown here is derived from an EMBL/GenBank/DDBJ whole genome shotgun (WGS) entry which is preliminary data.</text>
</comment>
<dbReference type="EMBL" id="JXCQ01000002">
    <property type="protein sequence ID" value="KIR24322.1"/>
    <property type="molecule type" value="Genomic_DNA"/>
</dbReference>